<dbReference type="PANTHER" id="PTHR47331:SF7">
    <property type="match status" value="1"/>
</dbReference>
<accession>A0ABN9KSH2</accession>
<dbReference type="PANTHER" id="PTHR47331">
    <property type="entry name" value="PHD-TYPE DOMAIN-CONTAINING PROTEIN"/>
    <property type="match status" value="1"/>
</dbReference>
<gene>
    <name evidence="2" type="ORF">RIMI_LOCUS919114</name>
</gene>
<reference evidence="2" key="1">
    <citation type="submission" date="2023-07" db="EMBL/GenBank/DDBJ databases">
        <authorList>
            <person name="Stuckert A."/>
        </authorList>
    </citation>
    <scope>NUCLEOTIDE SEQUENCE</scope>
</reference>
<keyword evidence="3" id="KW-1185">Reference proteome</keyword>
<proteinExistence type="predicted"/>
<evidence type="ECO:0000256" key="1">
    <source>
        <dbReference type="SAM" id="MobiDB-lite"/>
    </source>
</evidence>
<evidence type="ECO:0000313" key="2">
    <source>
        <dbReference type="EMBL" id="CAJ0919046.1"/>
    </source>
</evidence>
<comment type="caution">
    <text evidence="2">The sequence shown here is derived from an EMBL/GenBank/DDBJ whole genome shotgun (WGS) entry which is preliminary data.</text>
</comment>
<feature type="compositionally biased region" description="Polar residues" evidence="1">
    <location>
        <begin position="174"/>
        <end position="187"/>
    </location>
</feature>
<evidence type="ECO:0000313" key="3">
    <source>
        <dbReference type="Proteomes" id="UP001176940"/>
    </source>
</evidence>
<organism evidence="2 3">
    <name type="scientific">Ranitomeya imitator</name>
    <name type="common">mimic poison frog</name>
    <dbReference type="NCBI Taxonomy" id="111125"/>
    <lineage>
        <taxon>Eukaryota</taxon>
        <taxon>Metazoa</taxon>
        <taxon>Chordata</taxon>
        <taxon>Craniata</taxon>
        <taxon>Vertebrata</taxon>
        <taxon>Euteleostomi</taxon>
        <taxon>Amphibia</taxon>
        <taxon>Batrachia</taxon>
        <taxon>Anura</taxon>
        <taxon>Neobatrachia</taxon>
        <taxon>Hyloidea</taxon>
        <taxon>Dendrobatidae</taxon>
        <taxon>Dendrobatinae</taxon>
        <taxon>Ranitomeya</taxon>
    </lineage>
</organism>
<sequence>MSEFARFMVSRELISTSLSKFDDRAENYRAWKATFKAAIADLNLSAEQELDLMRLERTYGSAEAIEKSLFKRLQNVPRINLKEAHKLLDLSDLLMELELAKRDPRLSGLCYRDTAHGVNPIISKLPHSLQEKWAVCVSRYKRSHDVTFPPFIQFCKFIDEQAQMRNDPSLDFLESNTAAPATPSSRYESVAHRRKDSRNSVSAQKD</sequence>
<feature type="region of interest" description="Disordered" evidence="1">
    <location>
        <begin position="172"/>
        <end position="206"/>
    </location>
</feature>
<protein>
    <submittedName>
        <fullName evidence="2">Uncharacterized protein</fullName>
    </submittedName>
</protein>
<name>A0ABN9KSH2_9NEOB</name>
<dbReference type="EMBL" id="CAUEEQ010001148">
    <property type="protein sequence ID" value="CAJ0919046.1"/>
    <property type="molecule type" value="Genomic_DNA"/>
</dbReference>
<dbReference type="Proteomes" id="UP001176940">
    <property type="component" value="Unassembled WGS sequence"/>
</dbReference>